<evidence type="ECO:0000256" key="5">
    <source>
        <dbReference type="ARBA" id="ARBA00022989"/>
    </source>
</evidence>
<feature type="transmembrane region" description="Helical" evidence="8">
    <location>
        <begin position="367"/>
        <end position="390"/>
    </location>
</feature>
<comment type="subcellular location">
    <subcellularLocation>
        <location evidence="1">Cell membrane</location>
    </subcellularLocation>
</comment>
<proteinExistence type="predicted"/>
<keyword evidence="11" id="KW-1185">Reference proteome</keyword>
<evidence type="ECO:0000256" key="3">
    <source>
        <dbReference type="ARBA" id="ARBA00022692"/>
    </source>
</evidence>
<evidence type="ECO:0000256" key="6">
    <source>
        <dbReference type="ARBA" id="ARBA00023118"/>
    </source>
</evidence>
<feature type="domain" description="HD/PDEase" evidence="9">
    <location>
        <begin position="24"/>
        <end position="138"/>
    </location>
</feature>
<dbReference type="CDD" id="cd00077">
    <property type="entry name" value="HDc"/>
    <property type="match status" value="1"/>
</dbReference>
<evidence type="ECO:0000259" key="9">
    <source>
        <dbReference type="SMART" id="SM00471"/>
    </source>
</evidence>
<name>A0ABW3B5N7_9FLAO</name>
<dbReference type="SUPFAM" id="SSF109604">
    <property type="entry name" value="HD-domain/PDEase-like"/>
    <property type="match status" value="1"/>
</dbReference>
<keyword evidence="2" id="KW-1003">Cell membrane</keyword>
<dbReference type="InterPro" id="IPR006674">
    <property type="entry name" value="HD_domain"/>
</dbReference>
<accession>A0ABW3B5N7</accession>
<evidence type="ECO:0000256" key="8">
    <source>
        <dbReference type="SAM" id="Phobius"/>
    </source>
</evidence>
<dbReference type="RefSeq" id="WP_379935118.1">
    <property type="nucleotide sequence ID" value="NZ_JBHTHY010000011.1"/>
</dbReference>
<gene>
    <name evidence="10" type="ORF">ACFQZJ_13060</name>
</gene>
<dbReference type="Proteomes" id="UP001597012">
    <property type="component" value="Unassembled WGS sequence"/>
</dbReference>
<evidence type="ECO:0000256" key="7">
    <source>
        <dbReference type="ARBA" id="ARBA00023136"/>
    </source>
</evidence>
<feature type="transmembrane region" description="Helical" evidence="8">
    <location>
        <begin position="273"/>
        <end position="293"/>
    </location>
</feature>
<evidence type="ECO:0000313" key="11">
    <source>
        <dbReference type="Proteomes" id="UP001597012"/>
    </source>
</evidence>
<organism evidence="10 11">
    <name type="scientific">Maribacter chungangensis</name>
    <dbReference type="NCBI Taxonomy" id="1069117"/>
    <lineage>
        <taxon>Bacteria</taxon>
        <taxon>Pseudomonadati</taxon>
        <taxon>Bacteroidota</taxon>
        <taxon>Flavobacteriia</taxon>
        <taxon>Flavobacteriales</taxon>
        <taxon>Flavobacteriaceae</taxon>
        <taxon>Maribacter</taxon>
    </lineage>
</organism>
<dbReference type="SMART" id="SM00471">
    <property type="entry name" value="HDc"/>
    <property type="match status" value="1"/>
</dbReference>
<evidence type="ECO:0000256" key="1">
    <source>
        <dbReference type="ARBA" id="ARBA00004236"/>
    </source>
</evidence>
<keyword evidence="7 8" id="KW-0472">Membrane</keyword>
<evidence type="ECO:0000313" key="10">
    <source>
        <dbReference type="EMBL" id="MFD0798395.1"/>
    </source>
</evidence>
<keyword evidence="5 8" id="KW-1133">Transmembrane helix</keyword>
<keyword evidence="6" id="KW-0051">Antiviral defense</keyword>
<keyword evidence="3 8" id="KW-0812">Transmembrane</keyword>
<keyword evidence="4" id="KW-0547">Nucleotide-binding</keyword>
<dbReference type="Pfam" id="PF01966">
    <property type="entry name" value="HD"/>
    <property type="match status" value="1"/>
</dbReference>
<reference evidence="11" key="1">
    <citation type="journal article" date="2019" name="Int. J. Syst. Evol. Microbiol.">
        <title>The Global Catalogue of Microorganisms (GCM) 10K type strain sequencing project: providing services to taxonomists for standard genome sequencing and annotation.</title>
        <authorList>
            <consortium name="The Broad Institute Genomics Platform"/>
            <consortium name="The Broad Institute Genome Sequencing Center for Infectious Disease"/>
            <person name="Wu L."/>
            <person name="Ma J."/>
        </authorList>
    </citation>
    <scope>NUCLEOTIDE SEQUENCE [LARGE SCALE GENOMIC DNA]</scope>
    <source>
        <strain evidence="11">CCUG 61948</strain>
    </source>
</reference>
<comment type="caution">
    <text evidence="10">The sequence shown here is derived from an EMBL/GenBank/DDBJ whole genome shotgun (WGS) entry which is preliminary data.</text>
</comment>
<protein>
    <submittedName>
        <fullName evidence="10">Pycsar system effector family protein</fullName>
    </submittedName>
</protein>
<dbReference type="EMBL" id="JBHTHY010000011">
    <property type="protein sequence ID" value="MFD0798395.1"/>
    <property type="molecule type" value="Genomic_DNA"/>
</dbReference>
<dbReference type="Pfam" id="PF18967">
    <property type="entry name" value="PycTM"/>
    <property type="match status" value="1"/>
</dbReference>
<evidence type="ECO:0000256" key="4">
    <source>
        <dbReference type="ARBA" id="ARBA00022741"/>
    </source>
</evidence>
<evidence type="ECO:0000256" key="2">
    <source>
        <dbReference type="ARBA" id="ARBA00022475"/>
    </source>
</evidence>
<sequence length="400" mass="46599">MKTVIEKASEKVTDLLSSELGSEYLYHNLRHTQRVVANAMELLEAMELSELQQEIVLLAAWFHDTGYIHGAVDHEDKSCEYANDFLKKEQYATSDINKICQLIQATRITHEPKTELEMILRDADSGHLAKKDFRSISEMLREELQRTGSEDYTPKEWRNKNIELLRTKHRYYTDYAKENWQKGKDKNLRRLARDRKKDKRLIKKEKLKAEFKNQIPDRGVQTLYRTTLRNHIKLSDIADTKSNILLSVNAIIISLALSNLLPKLDNPSNDYLIVPTLIFIVFSIVSMVMSISATRPNVTSGTFTKEDVANKKVNLLFFGNFHKMELKSYEEAIATMLKDKDYIYNSLTKDLYYLGVVLERKYRILRWTYTVFMVGIILSVISFGIAFHYYGPERMLEVVN</sequence>
<feature type="transmembrane region" description="Helical" evidence="8">
    <location>
        <begin position="243"/>
        <end position="261"/>
    </location>
</feature>
<dbReference type="InterPro" id="IPR043760">
    <property type="entry name" value="PycTM_dom"/>
</dbReference>
<dbReference type="InterPro" id="IPR003607">
    <property type="entry name" value="HD/PDEase_dom"/>
</dbReference>
<dbReference type="Gene3D" id="1.10.3210.10">
    <property type="entry name" value="Hypothetical protein af1432"/>
    <property type="match status" value="1"/>
</dbReference>